<feature type="binding site" evidence="14">
    <location>
        <position position="199"/>
    </location>
    <ligand>
        <name>NADP(+)</name>
        <dbReference type="ChEBI" id="CHEBI:58349"/>
    </ligand>
</feature>
<dbReference type="EC" id="3.5.4.26" evidence="12"/>
<dbReference type="InterPro" id="IPR050765">
    <property type="entry name" value="Riboflavin_Biosynth_HTPR"/>
</dbReference>
<dbReference type="Gene3D" id="3.40.430.10">
    <property type="entry name" value="Dihydrofolate Reductase, subunit A"/>
    <property type="match status" value="1"/>
</dbReference>
<evidence type="ECO:0000313" key="17">
    <source>
        <dbReference type="EMBL" id="GLR15398.1"/>
    </source>
</evidence>
<keyword evidence="18" id="KW-1185">Reference proteome</keyword>
<feature type="domain" description="CMP/dCMP-type deaminase" evidence="16">
    <location>
        <begin position="1"/>
        <end position="116"/>
    </location>
</feature>
<dbReference type="PANTHER" id="PTHR38011:SF7">
    <property type="entry name" value="2,5-DIAMINO-6-RIBOSYLAMINO-4(3H)-PYRIMIDINONE 5'-PHOSPHATE REDUCTASE"/>
    <property type="match status" value="1"/>
</dbReference>
<keyword evidence="8 12" id="KW-0862">Zinc</keyword>
<keyword evidence="6 12" id="KW-0686">Riboflavin biosynthesis</keyword>
<dbReference type="GO" id="GO:0008835">
    <property type="term" value="F:diaminohydroxyphosphoribosylaminopyrimidine deaminase activity"/>
    <property type="evidence" value="ECO:0007669"/>
    <property type="project" value="UniProtKB-EC"/>
</dbReference>
<dbReference type="InterPro" id="IPR002734">
    <property type="entry name" value="RibDG_C"/>
</dbReference>
<comment type="cofactor">
    <cofactor evidence="12 15">
        <name>Zn(2+)</name>
        <dbReference type="ChEBI" id="CHEBI:29105"/>
    </cofactor>
    <text evidence="12 15">Binds 1 zinc ion.</text>
</comment>
<evidence type="ECO:0000256" key="8">
    <source>
        <dbReference type="ARBA" id="ARBA00022833"/>
    </source>
</evidence>
<keyword evidence="11" id="KW-0511">Multifunctional enzyme</keyword>
<comment type="similarity">
    <text evidence="4 12">In the N-terminal section; belongs to the cytidine and deoxycytidylate deaminase family.</text>
</comment>
<evidence type="ECO:0000256" key="13">
    <source>
        <dbReference type="PIRSR" id="PIRSR006769-1"/>
    </source>
</evidence>
<dbReference type="PANTHER" id="PTHR38011">
    <property type="entry name" value="DIHYDROFOLATE REDUCTASE FAMILY PROTEIN (AFU_ORTHOLOGUE AFUA_8G06820)"/>
    <property type="match status" value="1"/>
</dbReference>
<feature type="binding site" evidence="15">
    <location>
        <position position="50"/>
    </location>
    <ligand>
        <name>Zn(2+)</name>
        <dbReference type="ChEBI" id="CHEBI:29105"/>
        <note>catalytic</note>
    </ligand>
</feature>
<evidence type="ECO:0000256" key="11">
    <source>
        <dbReference type="ARBA" id="ARBA00023268"/>
    </source>
</evidence>
<dbReference type="RefSeq" id="WP_284283271.1">
    <property type="nucleotide sequence ID" value="NZ_BSOH01000001.1"/>
</dbReference>
<comment type="catalytic activity">
    <reaction evidence="12">
        <text>5-amino-6-(5-phospho-D-ribitylamino)uracil + NADP(+) = 5-amino-6-(5-phospho-D-ribosylamino)uracil + NADPH + H(+)</text>
        <dbReference type="Rhea" id="RHEA:17845"/>
        <dbReference type="ChEBI" id="CHEBI:15378"/>
        <dbReference type="ChEBI" id="CHEBI:57783"/>
        <dbReference type="ChEBI" id="CHEBI:58349"/>
        <dbReference type="ChEBI" id="CHEBI:58421"/>
        <dbReference type="ChEBI" id="CHEBI:58453"/>
        <dbReference type="EC" id="1.1.1.193"/>
    </reaction>
</comment>
<feature type="binding site" evidence="15">
    <location>
        <position position="88"/>
    </location>
    <ligand>
        <name>Zn(2+)</name>
        <dbReference type="ChEBI" id="CHEBI:29105"/>
        <note>catalytic</note>
    </ligand>
</feature>
<dbReference type="SUPFAM" id="SSF53597">
    <property type="entry name" value="Dihydrofolate reductase-like"/>
    <property type="match status" value="1"/>
</dbReference>
<evidence type="ECO:0000256" key="15">
    <source>
        <dbReference type="PIRSR" id="PIRSR006769-3"/>
    </source>
</evidence>
<comment type="pathway">
    <text evidence="2 12">Cofactor biosynthesis; riboflavin biosynthesis; 5-amino-6-(D-ribitylamino)uracil from GTP: step 2/4.</text>
</comment>
<feature type="binding site" evidence="14">
    <location>
        <position position="158"/>
    </location>
    <ligand>
        <name>NADP(+)</name>
        <dbReference type="ChEBI" id="CHEBI:58349"/>
    </ligand>
</feature>
<reference evidence="17" key="2">
    <citation type="submission" date="2023-01" db="EMBL/GenBank/DDBJ databases">
        <title>Draft genome sequence of Portibacter lacus strain NBRC 108769.</title>
        <authorList>
            <person name="Sun Q."/>
            <person name="Mori K."/>
        </authorList>
    </citation>
    <scope>NUCLEOTIDE SEQUENCE</scope>
    <source>
        <strain evidence="17">NBRC 108769</strain>
    </source>
</reference>
<evidence type="ECO:0000256" key="5">
    <source>
        <dbReference type="ARBA" id="ARBA00007417"/>
    </source>
</evidence>
<keyword evidence="10 12" id="KW-0560">Oxidoreductase</keyword>
<sequence length="343" mass="38366">MNHELYMLRCIDLAQKAGGRVRLNPNVGAVLVHNDQVIGEGYHERYGGPHAEVNAINSVAPENKHLIADSTLYVSLEPCNIHGKTPPCAMLILKNNIKKLVVGCEDPNPRMAGSSLSFLASKGVHITTNIKQSECEKLIQPFKVNILNNRPFITIKFAQSKDFFMSKEGEQTWLSNRFSKIWSHQLRSENHGILIGSNTAVIDNPALTNRLYSGDSPLRICIDRKNSVPDESTLLTDSLPTLMINETPRKNLKEHKDQWTFDLDLSILLSRLYKEKQIGRLIVEGGAYTIGKFLDNKLWDQAMIINTERVLGSGIKSPNIIGKLEGELNLESDKILTISNNLC</sequence>
<dbReference type="InterPro" id="IPR024072">
    <property type="entry name" value="DHFR-like_dom_sf"/>
</dbReference>
<feature type="binding site" evidence="14">
    <location>
        <position position="207"/>
    </location>
    <ligand>
        <name>substrate</name>
    </ligand>
</feature>
<evidence type="ECO:0000256" key="12">
    <source>
        <dbReference type="PIRNR" id="PIRNR006769"/>
    </source>
</evidence>
<evidence type="ECO:0000256" key="7">
    <source>
        <dbReference type="ARBA" id="ARBA00022723"/>
    </source>
</evidence>
<keyword evidence="7 12" id="KW-0479">Metal-binding</keyword>
<evidence type="ECO:0000256" key="14">
    <source>
        <dbReference type="PIRSR" id="PIRSR006769-2"/>
    </source>
</evidence>
<dbReference type="EC" id="1.1.1.193" evidence="12"/>
<dbReference type="InterPro" id="IPR016193">
    <property type="entry name" value="Cytidine_deaminase-like"/>
</dbReference>
<dbReference type="InterPro" id="IPR004794">
    <property type="entry name" value="Eubact_RibD"/>
</dbReference>
<proteinExistence type="inferred from homology"/>
<protein>
    <recommendedName>
        <fullName evidence="12">Riboflavin biosynthesis protein RibD</fullName>
    </recommendedName>
    <domain>
        <recommendedName>
            <fullName evidence="12">Diaminohydroxyphosphoribosylaminopyrimidine deaminase</fullName>
            <shortName evidence="12">DRAP deaminase</shortName>
            <ecNumber evidence="12">3.5.4.26</ecNumber>
        </recommendedName>
        <alternativeName>
            <fullName evidence="12">Riboflavin-specific deaminase</fullName>
        </alternativeName>
    </domain>
    <domain>
        <recommendedName>
            <fullName evidence="12">5-amino-6-(5-phosphoribosylamino)uracil reductase</fullName>
            <ecNumber evidence="12">1.1.1.193</ecNumber>
        </recommendedName>
        <alternativeName>
            <fullName evidence="12">HTP reductase</fullName>
        </alternativeName>
    </domain>
</protein>
<evidence type="ECO:0000256" key="4">
    <source>
        <dbReference type="ARBA" id="ARBA00005259"/>
    </source>
</evidence>
<dbReference type="InterPro" id="IPR002125">
    <property type="entry name" value="CMP_dCMP_dom"/>
</dbReference>
<evidence type="ECO:0000256" key="9">
    <source>
        <dbReference type="ARBA" id="ARBA00022857"/>
    </source>
</evidence>
<evidence type="ECO:0000256" key="1">
    <source>
        <dbReference type="ARBA" id="ARBA00002151"/>
    </source>
</evidence>
<gene>
    <name evidence="17" type="ORF">GCM10007940_00130</name>
</gene>
<comment type="similarity">
    <text evidence="5 12">In the C-terminal section; belongs to the HTP reductase family.</text>
</comment>
<dbReference type="GO" id="GO:0009231">
    <property type="term" value="P:riboflavin biosynthetic process"/>
    <property type="evidence" value="ECO:0007669"/>
    <property type="project" value="UniProtKB-KW"/>
</dbReference>
<feature type="binding site" evidence="14">
    <location>
        <position position="173"/>
    </location>
    <ligand>
        <name>NADP(+)</name>
        <dbReference type="ChEBI" id="CHEBI:58349"/>
    </ligand>
</feature>
<keyword evidence="12" id="KW-0378">Hydrolase</keyword>
<comment type="function">
    <text evidence="1 12">Converts 2,5-diamino-6-(ribosylamino)-4(3h)-pyrimidinone 5'-phosphate into 5-amino-6-(ribosylamino)-2,4(1h,3h)-pyrimidinedione 5'-phosphate.</text>
</comment>
<feature type="binding site" evidence="14">
    <location>
        <position position="284"/>
    </location>
    <ligand>
        <name>substrate</name>
    </ligand>
</feature>
<evidence type="ECO:0000256" key="6">
    <source>
        <dbReference type="ARBA" id="ARBA00022619"/>
    </source>
</evidence>
<reference evidence="17" key="1">
    <citation type="journal article" date="2014" name="Int. J. Syst. Evol. Microbiol.">
        <title>Complete genome sequence of Corynebacterium casei LMG S-19264T (=DSM 44701T), isolated from a smear-ripened cheese.</title>
        <authorList>
            <consortium name="US DOE Joint Genome Institute (JGI-PGF)"/>
            <person name="Walter F."/>
            <person name="Albersmeier A."/>
            <person name="Kalinowski J."/>
            <person name="Ruckert C."/>
        </authorList>
    </citation>
    <scope>NUCLEOTIDE SEQUENCE</scope>
    <source>
        <strain evidence="17">NBRC 108769</strain>
    </source>
</reference>
<feature type="binding site" evidence="14">
    <location>
        <position position="187"/>
    </location>
    <ligand>
        <name>substrate</name>
    </ligand>
</feature>
<name>A0AA37SIR4_9BACT</name>
<evidence type="ECO:0000256" key="3">
    <source>
        <dbReference type="ARBA" id="ARBA00004910"/>
    </source>
</evidence>
<dbReference type="GO" id="GO:0008703">
    <property type="term" value="F:5-amino-6-(5-phosphoribosylamino)uracil reductase activity"/>
    <property type="evidence" value="ECO:0007669"/>
    <property type="project" value="UniProtKB-EC"/>
</dbReference>
<dbReference type="PIRSF" id="PIRSF006769">
    <property type="entry name" value="RibD"/>
    <property type="match status" value="1"/>
</dbReference>
<dbReference type="PROSITE" id="PS51747">
    <property type="entry name" value="CYT_DCMP_DEAMINASES_2"/>
    <property type="match status" value="1"/>
</dbReference>
<feature type="binding site" evidence="14">
    <location>
        <position position="203"/>
    </location>
    <ligand>
        <name>substrate</name>
    </ligand>
</feature>
<dbReference type="EMBL" id="BSOH01000001">
    <property type="protein sequence ID" value="GLR15398.1"/>
    <property type="molecule type" value="Genomic_DNA"/>
</dbReference>
<comment type="catalytic activity">
    <reaction evidence="12">
        <text>2,5-diamino-6-hydroxy-4-(5-phosphoribosylamino)-pyrimidine + H2O + H(+) = 5-amino-6-(5-phospho-D-ribosylamino)uracil + NH4(+)</text>
        <dbReference type="Rhea" id="RHEA:21868"/>
        <dbReference type="ChEBI" id="CHEBI:15377"/>
        <dbReference type="ChEBI" id="CHEBI:15378"/>
        <dbReference type="ChEBI" id="CHEBI:28938"/>
        <dbReference type="ChEBI" id="CHEBI:58453"/>
        <dbReference type="ChEBI" id="CHEBI:58614"/>
        <dbReference type="EC" id="3.5.4.26"/>
    </reaction>
</comment>
<dbReference type="Pfam" id="PF00383">
    <property type="entry name" value="dCMP_cyt_deam_1"/>
    <property type="match status" value="1"/>
</dbReference>
<dbReference type="CDD" id="cd01284">
    <property type="entry name" value="Riboflavin_deaminase-reductase"/>
    <property type="match status" value="1"/>
</dbReference>
<keyword evidence="9 12" id="KW-0521">NADP</keyword>
<dbReference type="Proteomes" id="UP001156666">
    <property type="component" value="Unassembled WGS sequence"/>
</dbReference>
<comment type="caution">
    <text evidence="17">The sequence shown here is derived from an EMBL/GenBank/DDBJ whole genome shotgun (WGS) entry which is preliminary data.</text>
</comment>
<evidence type="ECO:0000259" key="16">
    <source>
        <dbReference type="PROSITE" id="PS51747"/>
    </source>
</evidence>
<dbReference type="NCBIfam" id="TIGR00326">
    <property type="entry name" value="eubact_ribD"/>
    <property type="match status" value="1"/>
</dbReference>
<dbReference type="InterPro" id="IPR016192">
    <property type="entry name" value="APOBEC/CMP_deaminase_Zn-bd"/>
</dbReference>
<dbReference type="PROSITE" id="PS00903">
    <property type="entry name" value="CYT_DCMP_DEAMINASES_1"/>
    <property type="match status" value="1"/>
</dbReference>
<accession>A0AA37SIR4</accession>
<dbReference type="Gene3D" id="3.40.140.10">
    <property type="entry name" value="Cytidine Deaminase, domain 2"/>
    <property type="match status" value="1"/>
</dbReference>
<dbReference type="SUPFAM" id="SSF53927">
    <property type="entry name" value="Cytidine deaminase-like"/>
    <property type="match status" value="1"/>
</dbReference>
<dbReference type="GO" id="GO:0008270">
    <property type="term" value="F:zinc ion binding"/>
    <property type="evidence" value="ECO:0007669"/>
    <property type="project" value="InterPro"/>
</dbReference>
<dbReference type="Pfam" id="PF01872">
    <property type="entry name" value="RibD_C"/>
    <property type="match status" value="1"/>
</dbReference>
<feature type="binding site" evidence="15">
    <location>
        <position position="79"/>
    </location>
    <ligand>
        <name>Zn(2+)</name>
        <dbReference type="ChEBI" id="CHEBI:29105"/>
        <note>catalytic</note>
    </ligand>
</feature>
<evidence type="ECO:0000256" key="2">
    <source>
        <dbReference type="ARBA" id="ARBA00004882"/>
    </source>
</evidence>
<comment type="pathway">
    <text evidence="3 12">Cofactor biosynthesis; riboflavin biosynthesis; 5-amino-6-(D-ribitylamino)uracil from GTP: step 3/4.</text>
</comment>
<evidence type="ECO:0000256" key="10">
    <source>
        <dbReference type="ARBA" id="ARBA00023002"/>
    </source>
</evidence>
<organism evidence="17 18">
    <name type="scientific">Portibacter lacus</name>
    <dbReference type="NCBI Taxonomy" id="1099794"/>
    <lineage>
        <taxon>Bacteria</taxon>
        <taxon>Pseudomonadati</taxon>
        <taxon>Bacteroidota</taxon>
        <taxon>Saprospiria</taxon>
        <taxon>Saprospirales</taxon>
        <taxon>Haliscomenobacteraceae</taxon>
        <taxon>Portibacter</taxon>
    </lineage>
</organism>
<evidence type="ECO:0000313" key="18">
    <source>
        <dbReference type="Proteomes" id="UP001156666"/>
    </source>
</evidence>
<feature type="active site" description="Proton donor" evidence="13">
    <location>
        <position position="52"/>
    </location>
</feature>
<feature type="binding site" evidence="14">
    <location>
        <position position="210"/>
    </location>
    <ligand>
        <name>substrate</name>
    </ligand>
</feature>
<dbReference type="AlphaFoldDB" id="A0AA37SIR4"/>